<sequence length="159" mass="16638">MSDQPVDDPPKTADPAVIEYLVVTGEDVVTALEATLGTGRETVLRVTPPFSGRMRARLHVAGTAGSYDGPDPILVDPRVLVDPLPEYPTAADTAAELDSPAAVNTEHHQETHAERLAEWRDTVRGSIADEATIETADGAITVAVRALGSAADTDDGAAD</sequence>
<dbReference type="Pfam" id="PF26033">
    <property type="entry name" value="DUF8009"/>
    <property type="match status" value="1"/>
</dbReference>
<keyword evidence="3" id="KW-1185">Reference proteome</keyword>
<protein>
    <recommendedName>
        <fullName evidence="1">DUF8009 domain-containing protein</fullName>
    </recommendedName>
</protein>
<accession>A0A3A6Q3F7</accession>
<evidence type="ECO:0000259" key="1">
    <source>
        <dbReference type="Pfam" id="PF26033"/>
    </source>
</evidence>
<gene>
    <name evidence="2" type="ORF">DM826_00250</name>
</gene>
<proteinExistence type="predicted"/>
<feature type="domain" description="DUF8009" evidence="1">
    <location>
        <begin position="12"/>
        <end position="148"/>
    </location>
</feature>
<name>A0A3A6Q3F7_9EURY</name>
<dbReference type="OrthoDB" id="199191at2157"/>
<dbReference type="AlphaFoldDB" id="A0A3A6Q3F7"/>
<comment type="caution">
    <text evidence="2">The sequence shown here is derived from an EMBL/GenBank/DDBJ whole genome shotgun (WGS) entry which is preliminary data.</text>
</comment>
<dbReference type="InterPro" id="IPR058322">
    <property type="entry name" value="DUF8009"/>
</dbReference>
<evidence type="ECO:0000313" key="2">
    <source>
        <dbReference type="EMBL" id="RJX45166.1"/>
    </source>
</evidence>
<dbReference type="Proteomes" id="UP000276588">
    <property type="component" value="Unassembled WGS sequence"/>
</dbReference>
<dbReference type="EMBL" id="QKNY01000001">
    <property type="protein sequence ID" value="RJX45166.1"/>
    <property type="molecule type" value="Genomic_DNA"/>
</dbReference>
<dbReference type="RefSeq" id="WP_120100023.1">
    <property type="nucleotide sequence ID" value="NZ_QKNY01000001.1"/>
</dbReference>
<reference evidence="2 3" key="1">
    <citation type="submission" date="2018-06" db="EMBL/GenBank/DDBJ databases">
        <title>Halonotius sp. F13-13 a new haloarchaeeon isolated from a solar saltern from Isla Cristina, Huelva, Spain.</title>
        <authorList>
            <person name="Duran-Viseras A."/>
            <person name="Sanchez-Porro C."/>
            <person name="Ventosa A."/>
        </authorList>
    </citation>
    <scope>NUCLEOTIDE SEQUENCE [LARGE SCALE GENOMIC DNA]</scope>
    <source>
        <strain evidence="2 3">F13-13</strain>
    </source>
</reference>
<organism evidence="2 3">
    <name type="scientific">Halonotius aquaticus</name>
    <dbReference type="NCBI Taxonomy" id="2216978"/>
    <lineage>
        <taxon>Archaea</taxon>
        <taxon>Methanobacteriati</taxon>
        <taxon>Methanobacteriota</taxon>
        <taxon>Stenosarchaea group</taxon>
        <taxon>Halobacteria</taxon>
        <taxon>Halobacteriales</taxon>
        <taxon>Haloferacaceae</taxon>
        <taxon>Halonotius</taxon>
    </lineage>
</organism>
<evidence type="ECO:0000313" key="3">
    <source>
        <dbReference type="Proteomes" id="UP000276588"/>
    </source>
</evidence>